<reference evidence="3" key="1">
    <citation type="submission" date="2020-05" db="EMBL/GenBank/DDBJ databases">
        <authorList>
            <person name="Chiriac C."/>
            <person name="Salcher M."/>
            <person name="Ghai R."/>
            <person name="Kavagutti S V."/>
        </authorList>
    </citation>
    <scope>NUCLEOTIDE SEQUENCE</scope>
</reference>
<protein>
    <submittedName>
        <fullName evidence="3">Unannotated protein</fullName>
    </submittedName>
</protein>
<evidence type="ECO:0000256" key="2">
    <source>
        <dbReference type="ARBA" id="ARBA00022801"/>
    </source>
</evidence>
<dbReference type="InterPro" id="IPR001559">
    <property type="entry name" value="Phosphotriesterase"/>
</dbReference>
<dbReference type="AlphaFoldDB" id="A0A6J6D5M1"/>
<dbReference type="PIRSF" id="PIRSF016839">
    <property type="entry name" value="PhP"/>
    <property type="match status" value="1"/>
</dbReference>
<dbReference type="PANTHER" id="PTHR10819:SF3">
    <property type="entry name" value="PHOSPHOTRIESTERASE-RELATED PROTEIN"/>
    <property type="match status" value="1"/>
</dbReference>
<dbReference type="Gene3D" id="3.20.20.140">
    <property type="entry name" value="Metal-dependent hydrolases"/>
    <property type="match status" value="1"/>
</dbReference>
<proteinExistence type="predicted"/>
<dbReference type="GO" id="GO:0008270">
    <property type="term" value="F:zinc ion binding"/>
    <property type="evidence" value="ECO:0007669"/>
    <property type="project" value="InterPro"/>
</dbReference>
<dbReference type="Pfam" id="PF02126">
    <property type="entry name" value="PTE"/>
    <property type="match status" value="1"/>
</dbReference>
<gene>
    <name evidence="3" type="ORF">UFOPK1509_00755</name>
</gene>
<dbReference type="PROSITE" id="PS51347">
    <property type="entry name" value="PHOSPHOTRIESTERASE_2"/>
    <property type="match status" value="1"/>
</dbReference>
<dbReference type="PANTHER" id="PTHR10819">
    <property type="entry name" value="PHOSPHOTRIESTERASE-RELATED"/>
    <property type="match status" value="1"/>
</dbReference>
<keyword evidence="1" id="KW-0479">Metal-binding</keyword>
<dbReference type="InterPro" id="IPR032466">
    <property type="entry name" value="Metal_Hydrolase"/>
</dbReference>
<organism evidence="3">
    <name type="scientific">freshwater metagenome</name>
    <dbReference type="NCBI Taxonomy" id="449393"/>
    <lineage>
        <taxon>unclassified sequences</taxon>
        <taxon>metagenomes</taxon>
        <taxon>ecological metagenomes</taxon>
    </lineage>
</organism>
<name>A0A6J6D5M1_9ZZZZ</name>
<evidence type="ECO:0000313" key="3">
    <source>
        <dbReference type="EMBL" id="CAB4558605.1"/>
    </source>
</evidence>
<evidence type="ECO:0000256" key="1">
    <source>
        <dbReference type="ARBA" id="ARBA00022723"/>
    </source>
</evidence>
<dbReference type="EMBL" id="CAEZSY010000116">
    <property type="protein sequence ID" value="CAB4558605.1"/>
    <property type="molecule type" value="Genomic_DNA"/>
</dbReference>
<dbReference type="GO" id="GO:0016787">
    <property type="term" value="F:hydrolase activity"/>
    <property type="evidence" value="ECO:0007669"/>
    <property type="project" value="UniProtKB-KW"/>
</dbReference>
<dbReference type="SUPFAM" id="SSF51556">
    <property type="entry name" value="Metallo-dependent hydrolases"/>
    <property type="match status" value="1"/>
</dbReference>
<accession>A0A6J6D5M1</accession>
<keyword evidence="2" id="KW-0378">Hydrolase</keyword>
<sequence>MAGFIRTVLGDIAPDQLGVTYMHEHLIIDSAIVAKDFAHIHLPSESDAVNELNYCKKAGIGAMVDCMPLGSGRDAKKLVSIANESGVHIIAVTGLHHDRYYREDDILEKSSADQLAEYFLKDINEGMEKTSALAGVIKVVTSGPKIKDRERKLFEAAAIAHSESGAPILSHCEHGTGAIEQLELFRNFNIPLNHITLSHTDKEADLGYHHEILSSGVYLEYDQSLRQANDVKAPSAQLTAAMVGAGFVNQIMMGTDGARRSLWTTLGGAPGLAYLFSGWSKRLIEAGLNEDNLQQIFVNNPAKALSFS</sequence>